<dbReference type="PROSITE" id="PS50112">
    <property type="entry name" value="PAS"/>
    <property type="match status" value="2"/>
</dbReference>
<gene>
    <name evidence="10" type="ORF">APR41_08190</name>
</gene>
<dbReference type="SMART" id="SM00388">
    <property type="entry name" value="HisKA"/>
    <property type="match status" value="1"/>
</dbReference>
<dbReference type="Pfam" id="PF08448">
    <property type="entry name" value="PAS_4"/>
    <property type="match status" value="1"/>
</dbReference>
<organism evidence="10 11">
    <name type="scientific">Salegentibacter salinarum</name>
    <dbReference type="NCBI Taxonomy" id="447422"/>
    <lineage>
        <taxon>Bacteria</taxon>
        <taxon>Pseudomonadati</taxon>
        <taxon>Bacteroidota</taxon>
        <taxon>Flavobacteriia</taxon>
        <taxon>Flavobacteriales</taxon>
        <taxon>Flavobacteriaceae</taxon>
        <taxon>Salegentibacter</taxon>
    </lineage>
</organism>
<dbReference type="PRINTS" id="PR00344">
    <property type="entry name" value="BCTRLSENSOR"/>
</dbReference>
<dbReference type="STRING" id="447422.SAMN05660903_01554"/>
<evidence type="ECO:0000256" key="4">
    <source>
        <dbReference type="ARBA" id="ARBA00022679"/>
    </source>
</evidence>
<keyword evidence="3" id="KW-0597">Phosphoprotein</keyword>
<dbReference type="Gene3D" id="1.10.287.130">
    <property type="match status" value="1"/>
</dbReference>
<dbReference type="Pfam" id="PF13426">
    <property type="entry name" value="PAS_9"/>
    <property type="match status" value="3"/>
</dbReference>
<dbReference type="InterPro" id="IPR005467">
    <property type="entry name" value="His_kinase_dom"/>
</dbReference>
<dbReference type="InterPro" id="IPR036890">
    <property type="entry name" value="HATPase_C_sf"/>
</dbReference>
<dbReference type="InterPro" id="IPR000700">
    <property type="entry name" value="PAS-assoc_C"/>
</dbReference>
<dbReference type="InterPro" id="IPR052162">
    <property type="entry name" value="Sensor_kinase/Photoreceptor"/>
</dbReference>
<dbReference type="NCBIfam" id="TIGR00229">
    <property type="entry name" value="sensory_box"/>
    <property type="match status" value="3"/>
</dbReference>
<feature type="domain" description="PAS" evidence="8">
    <location>
        <begin position="232"/>
        <end position="302"/>
    </location>
</feature>
<dbReference type="InterPro" id="IPR000014">
    <property type="entry name" value="PAS"/>
</dbReference>
<dbReference type="GO" id="GO:0000155">
    <property type="term" value="F:phosphorelay sensor kinase activity"/>
    <property type="evidence" value="ECO:0007669"/>
    <property type="project" value="InterPro"/>
</dbReference>
<dbReference type="Pfam" id="PF02518">
    <property type="entry name" value="HATPase_c"/>
    <property type="match status" value="1"/>
</dbReference>
<dbReference type="InterPro" id="IPR036097">
    <property type="entry name" value="HisK_dim/P_sf"/>
</dbReference>
<dbReference type="RefSeq" id="WP_079712658.1">
    <property type="nucleotide sequence ID" value="NZ_FUZC01000005.1"/>
</dbReference>
<dbReference type="CDD" id="cd00082">
    <property type="entry name" value="HisKA"/>
    <property type="match status" value="1"/>
</dbReference>
<evidence type="ECO:0000259" key="7">
    <source>
        <dbReference type="PROSITE" id="PS50109"/>
    </source>
</evidence>
<evidence type="ECO:0000313" key="11">
    <source>
        <dbReference type="Proteomes" id="UP000232673"/>
    </source>
</evidence>
<feature type="domain" description="PAS" evidence="8">
    <location>
        <begin position="115"/>
        <end position="152"/>
    </location>
</feature>
<evidence type="ECO:0000256" key="2">
    <source>
        <dbReference type="ARBA" id="ARBA00012438"/>
    </source>
</evidence>
<dbReference type="PANTHER" id="PTHR43304">
    <property type="entry name" value="PHYTOCHROME-LIKE PROTEIN CPH1"/>
    <property type="match status" value="1"/>
</dbReference>
<dbReference type="InterPro" id="IPR003661">
    <property type="entry name" value="HisK_dim/P_dom"/>
</dbReference>
<keyword evidence="6" id="KW-0175">Coiled coil</keyword>
<evidence type="ECO:0000259" key="8">
    <source>
        <dbReference type="PROSITE" id="PS50112"/>
    </source>
</evidence>
<dbReference type="SMART" id="SM00387">
    <property type="entry name" value="HATPase_c"/>
    <property type="match status" value="1"/>
</dbReference>
<dbReference type="AlphaFoldDB" id="A0A2N0TPW8"/>
<evidence type="ECO:0000256" key="5">
    <source>
        <dbReference type="ARBA" id="ARBA00022777"/>
    </source>
</evidence>
<dbReference type="Gene3D" id="3.30.565.10">
    <property type="entry name" value="Histidine kinase-like ATPase, C-terminal domain"/>
    <property type="match status" value="1"/>
</dbReference>
<evidence type="ECO:0000256" key="1">
    <source>
        <dbReference type="ARBA" id="ARBA00000085"/>
    </source>
</evidence>
<dbReference type="EMBL" id="LKTS01000045">
    <property type="protein sequence ID" value="PKD16773.1"/>
    <property type="molecule type" value="Genomic_DNA"/>
</dbReference>
<keyword evidence="4" id="KW-0808">Transferase</keyword>
<dbReference type="InterPro" id="IPR003594">
    <property type="entry name" value="HATPase_dom"/>
</dbReference>
<dbReference type="CDD" id="cd00130">
    <property type="entry name" value="PAS"/>
    <property type="match status" value="2"/>
</dbReference>
<dbReference type="SUPFAM" id="SSF55874">
    <property type="entry name" value="ATPase domain of HSP90 chaperone/DNA topoisomerase II/histidine kinase"/>
    <property type="match status" value="1"/>
</dbReference>
<dbReference type="InterPro" id="IPR035965">
    <property type="entry name" value="PAS-like_dom_sf"/>
</dbReference>
<feature type="domain" description="PAC" evidence="9">
    <location>
        <begin position="304"/>
        <end position="355"/>
    </location>
</feature>
<evidence type="ECO:0000259" key="9">
    <source>
        <dbReference type="PROSITE" id="PS50113"/>
    </source>
</evidence>
<dbReference type="Proteomes" id="UP000232673">
    <property type="component" value="Unassembled WGS sequence"/>
</dbReference>
<dbReference type="PANTHER" id="PTHR43304:SF1">
    <property type="entry name" value="PAC DOMAIN-CONTAINING PROTEIN"/>
    <property type="match status" value="1"/>
</dbReference>
<dbReference type="InterPro" id="IPR004358">
    <property type="entry name" value="Sig_transdc_His_kin-like_C"/>
</dbReference>
<dbReference type="SMART" id="SM00091">
    <property type="entry name" value="PAS"/>
    <property type="match status" value="3"/>
</dbReference>
<accession>A0A2N0TPW8</accession>
<sequence length="722" mass="82620">MKKITTPVVKINEAYRIISWNSSAEGFVKLNFSESLETQLSILKVFPSEISTQFKSDFFSESFFHKPYSFSKSENLEIFCSPCLDGDGNLEAFSICLKLVPKKESVSPENIIQAKNIVENSSMAIFLSDPKGPVIQVNKAACRMFGYTYEEFKHLNREDIILNNAELKSALNQRILAGELRYELTGIKKNAETFPCEVHSVIYTNHNGEKRTSTAIIDISARKNQELIAENSKLAFQSLFDHNPDAVYSFDLKGNFLSINDSALKLGEGTREVALKTNFLSLIPAEDKAKVMDHFTKAVAGEIQHYETGFISLKGKKKLLQVTNFPIYVNKKITGVYGIGKDITKQVEIEQKLREERNMFRAIIDYIPDHIFVVNQNHETILTNNSFYKKYFGAEIEENSLGLTPIDYFPKEEALEIIEDNSRVMNSGVPILNREEIISDFNNKIEYTLLTKVPFKFGDNKKGLVGISRNITEIKQKEEALELLNQELKKHTEELALSNKELEQFAYIASHDLQEPLRMVTSFLTQLKKKYSDQLDEKAQQYIYFAHDGATRMRQIILDLLEYSRIGRGEYKVIDVNTNNLVSEVLLLQKRCIEAKNAEIKLGELPNLKVEETPLRQLFSNLIGNALKYHSKVRRPVIEISAEEKETFWEFKVTDNGIGIEKEFQEKIFVIFQRLHQREEYEGTGIGLAICKKIVDHFGGEIWVESAYGKGSGFYFTIPNQF</sequence>
<evidence type="ECO:0000256" key="6">
    <source>
        <dbReference type="SAM" id="Coils"/>
    </source>
</evidence>
<dbReference type="SUPFAM" id="SSF47384">
    <property type="entry name" value="Homodimeric domain of signal transducing histidine kinase"/>
    <property type="match status" value="1"/>
</dbReference>
<dbReference type="PROSITE" id="PS50113">
    <property type="entry name" value="PAC"/>
    <property type="match status" value="1"/>
</dbReference>
<proteinExistence type="predicted"/>
<keyword evidence="5" id="KW-0418">Kinase</keyword>
<comment type="caution">
    <text evidence="10">The sequence shown here is derived from an EMBL/GenBank/DDBJ whole genome shotgun (WGS) entry which is preliminary data.</text>
</comment>
<dbReference type="Gene3D" id="3.30.450.20">
    <property type="entry name" value="PAS domain"/>
    <property type="match status" value="3"/>
</dbReference>
<comment type="catalytic activity">
    <reaction evidence="1">
        <text>ATP + protein L-histidine = ADP + protein N-phospho-L-histidine.</text>
        <dbReference type="EC" id="2.7.13.3"/>
    </reaction>
</comment>
<protein>
    <recommendedName>
        <fullName evidence="2">histidine kinase</fullName>
        <ecNumber evidence="2">2.7.13.3</ecNumber>
    </recommendedName>
</protein>
<evidence type="ECO:0000256" key="3">
    <source>
        <dbReference type="ARBA" id="ARBA00022553"/>
    </source>
</evidence>
<dbReference type="OrthoDB" id="9781208at2"/>
<reference evidence="10 11" key="1">
    <citation type="submission" date="2015-10" db="EMBL/GenBank/DDBJ databases">
        <title>Draft genome sequence of Salegentibacter salinarum KCTC 12975.</title>
        <authorList>
            <person name="Lin W."/>
            <person name="Zheng Q."/>
        </authorList>
    </citation>
    <scope>NUCLEOTIDE SEQUENCE [LARGE SCALE GENOMIC DNA]</scope>
    <source>
        <strain evidence="10 11">KCTC 12975</strain>
    </source>
</reference>
<dbReference type="FunFam" id="3.30.565.10:FF:000006">
    <property type="entry name" value="Sensor histidine kinase WalK"/>
    <property type="match status" value="1"/>
</dbReference>
<dbReference type="PROSITE" id="PS50109">
    <property type="entry name" value="HIS_KIN"/>
    <property type="match status" value="1"/>
</dbReference>
<dbReference type="SUPFAM" id="SSF55785">
    <property type="entry name" value="PYP-like sensor domain (PAS domain)"/>
    <property type="match status" value="3"/>
</dbReference>
<name>A0A2N0TPW8_9FLAO</name>
<feature type="domain" description="Histidine kinase" evidence="7">
    <location>
        <begin position="508"/>
        <end position="722"/>
    </location>
</feature>
<dbReference type="InterPro" id="IPR013656">
    <property type="entry name" value="PAS_4"/>
</dbReference>
<dbReference type="EC" id="2.7.13.3" evidence="2"/>
<keyword evidence="11" id="KW-1185">Reference proteome</keyword>
<evidence type="ECO:0000313" key="10">
    <source>
        <dbReference type="EMBL" id="PKD16773.1"/>
    </source>
</evidence>
<dbReference type="Pfam" id="PF00512">
    <property type="entry name" value="HisKA"/>
    <property type="match status" value="1"/>
</dbReference>
<feature type="coiled-coil region" evidence="6">
    <location>
        <begin position="467"/>
        <end position="501"/>
    </location>
</feature>